<dbReference type="AlphaFoldDB" id="S6BHP6"/>
<organism evidence="1">
    <name type="scientific">Babesia bovis</name>
    <dbReference type="NCBI Taxonomy" id="5865"/>
    <lineage>
        <taxon>Eukaryota</taxon>
        <taxon>Sar</taxon>
        <taxon>Alveolata</taxon>
        <taxon>Apicomplexa</taxon>
        <taxon>Aconoidasida</taxon>
        <taxon>Piroplasmida</taxon>
        <taxon>Babesiidae</taxon>
        <taxon>Babesia</taxon>
    </lineage>
</organism>
<name>S6BHP6_BABBO</name>
<sequence>MKSLVTLTSEEPLNCGTDDSTVDVSSRFSGWGHLSSPSTLFLASFRVDASGRKGYIARPPAITTC</sequence>
<evidence type="ECO:0000313" key="1">
    <source>
        <dbReference type="EMBL" id="BAN65724.1"/>
    </source>
</evidence>
<protein>
    <submittedName>
        <fullName evidence="1">Uncharacterized protein</fullName>
    </submittedName>
</protein>
<dbReference type="EMBL" id="AK441930">
    <property type="protein sequence ID" value="BAN65724.1"/>
    <property type="molecule type" value="mRNA"/>
</dbReference>
<accession>S6BHP6</accession>
<proteinExistence type="evidence at transcript level"/>
<reference evidence="1" key="1">
    <citation type="journal article" date="2014" name="BMC Genomics">
        <title>The Babesia bovis gene and promoter model: an update from full-length EST analysis.</title>
        <authorList>
            <person name="Yamagishi J."/>
            <person name="Wakaguri H."/>
            <person name="Yokoyama N."/>
            <person name="Yamashita R."/>
            <person name="Suzuki Y."/>
            <person name="Xuan X."/>
            <person name="Igarashi I."/>
        </authorList>
    </citation>
    <scope>NUCLEOTIDE SEQUENCE</scope>
    <source>
        <strain evidence="1">Texas</strain>
    </source>
</reference>